<comment type="caution">
    <text evidence="1">The sequence shown here is derived from an EMBL/GenBank/DDBJ whole genome shotgun (WGS) entry which is preliminary data.</text>
</comment>
<name>A0A5J4PV56_9ZZZZ</name>
<proteinExistence type="predicted"/>
<dbReference type="AlphaFoldDB" id="A0A5J4PV56"/>
<evidence type="ECO:0000313" key="1">
    <source>
        <dbReference type="EMBL" id="KAA6312494.1"/>
    </source>
</evidence>
<accession>A0A5J4PV56</accession>
<organism evidence="1">
    <name type="scientific">termite gut metagenome</name>
    <dbReference type="NCBI Taxonomy" id="433724"/>
    <lineage>
        <taxon>unclassified sequences</taxon>
        <taxon>metagenomes</taxon>
        <taxon>organismal metagenomes</taxon>
    </lineage>
</organism>
<sequence length="25" mass="2910">MGKETLRLGIDKLHSIRVFIQLIDL</sequence>
<protein>
    <submittedName>
        <fullName evidence="1">Uncharacterized protein</fullName>
    </submittedName>
</protein>
<dbReference type="EMBL" id="SNRY01006483">
    <property type="protein sequence ID" value="KAA6312494.1"/>
    <property type="molecule type" value="Genomic_DNA"/>
</dbReference>
<reference evidence="1" key="1">
    <citation type="submission" date="2019-03" db="EMBL/GenBank/DDBJ databases">
        <title>Single cell metagenomics reveals metabolic interactions within the superorganism composed of flagellate Streblomastix strix and complex community of Bacteroidetes bacteria on its surface.</title>
        <authorList>
            <person name="Treitli S.C."/>
            <person name="Kolisko M."/>
            <person name="Husnik F."/>
            <person name="Keeling P."/>
            <person name="Hampl V."/>
        </authorList>
    </citation>
    <scope>NUCLEOTIDE SEQUENCE</scope>
    <source>
        <strain evidence="1">STM</strain>
    </source>
</reference>
<gene>
    <name evidence="1" type="ORF">EZS27_036585</name>
</gene>